<name>A0A8H6DUZ9_COCSA</name>
<dbReference type="InterPro" id="IPR002629">
    <property type="entry name" value="Met_Synth_C/arc"/>
</dbReference>
<evidence type="ECO:0000313" key="2">
    <source>
        <dbReference type="Proteomes" id="UP000624244"/>
    </source>
</evidence>
<comment type="caution">
    <text evidence="1">The sequence shown here is derived from an EMBL/GenBank/DDBJ whole genome shotgun (WGS) entry which is preliminary data.</text>
</comment>
<accession>A0A8H6DUZ9</accession>
<sequence length="454" mass="51717">MQVPHAGQADKMRGHFFRQAPAAFSSLALFYTYTVKLNMASLKRSPPFRAEHVGSLLRPQELVQKRYDVASGKAQPDELVPLEDKSVAEVVKFQQDCGLKVVSSGEYTRHMFWGTFFETLHGMKELQLGVLKGYNKDMFRAYAPDVKSFMEAKEVPNHVTVCVDKIRHPGKSSNQREVDLMKSLLPESEWKNIKITLISPSWYHFRYMNGSAYPKEVYANDEEYFDDVAKAYQEELKILHSQGIRNIQIDDPNLAYFCSDDMLAGWKADKTNSKTADEMFDSYVKFYNKCFERPADMHLGIHLCRGNYVGSRHFSEGAYDLIAKKLFQVLKYPQSMAWDLDVDTYYLEYDTPRAGGFEPLEHLPKGKNVVLGVITSKFPKLEDKDEMIARVNQAADWIAKGTGQSREDALKQCCVSPQCGFASHAEGNALGYEDMRKKLQLVRSIADAVWPGEP</sequence>
<dbReference type="EMBL" id="WNKQ01000010">
    <property type="protein sequence ID" value="KAF5848927.1"/>
    <property type="molecule type" value="Genomic_DNA"/>
</dbReference>
<organism evidence="1 2">
    <name type="scientific">Cochliobolus sativus</name>
    <name type="common">Common root rot and spot blotch fungus</name>
    <name type="synonym">Bipolaris sorokiniana</name>
    <dbReference type="NCBI Taxonomy" id="45130"/>
    <lineage>
        <taxon>Eukaryota</taxon>
        <taxon>Fungi</taxon>
        <taxon>Dikarya</taxon>
        <taxon>Ascomycota</taxon>
        <taxon>Pezizomycotina</taxon>
        <taxon>Dothideomycetes</taxon>
        <taxon>Pleosporomycetidae</taxon>
        <taxon>Pleosporales</taxon>
        <taxon>Pleosporineae</taxon>
        <taxon>Pleosporaceae</taxon>
        <taxon>Bipolaris</taxon>
    </lineage>
</organism>
<dbReference type="GO" id="GO:0003871">
    <property type="term" value="F:5-methyltetrahydropteroyltriglutamate-homocysteine S-methyltransferase activity"/>
    <property type="evidence" value="ECO:0007669"/>
    <property type="project" value="InterPro"/>
</dbReference>
<dbReference type="GO" id="GO:0009086">
    <property type="term" value="P:methionine biosynthetic process"/>
    <property type="evidence" value="ECO:0007669"/>
    <property type="project" value="InterPro"/>
</dbReference>
<reference evidence="1" key="1">
    <citation type="submission" date="2019-11" db="EMBL/GenBank/DDBJ databases">
        <title>Bipolaris sorokiniana Genome sequencing.</title>
        <authorList>
            <person name="Wang H."/>
        </authorList>
    </citation>
    <scope>NUCLEOTIDE SEQUENCE</scope>
</reference>
<gene>
    <name evidence="1" type="ORF">GGP41_010082</name>
</gene>
<dbReference type="InterPro" id="IPR038071">
    <property type="entry name" value="UROD/MetE-like_sf"/>
</dbReference>
<dbReference type="PANTHER" id="PTHR43844">
    <property type="entry name" value="METHIONINE SYNTHASE"/>
    <property type="match status" value="1"/>
</dbReference>
<dbReference type="SUPFAM" id="SSF51726">
    <property type="entry name" value="UROD/MetE-like"/>
    <property type="match status" value="1"/>
</dbReference>
<dbReference type="GO" id="GO:0008270">
    <property type="term" value="F:zinc ion binding"/>
    <property type="evidence" value="ECO:0007669"/>
    <property type="project" value="InterPro"/>
</dbReference>
<evidence type="ECO:0000313" key="1">
    <source>
        <dbReference type="EMBL" id="KAF5848927.1"/>
    </source>
</evidence>
<dbReference type="CDD" id="cd03311">
    <property type="entry name" value="CIMS_C_terminal_like"/>
    <property type="match status" value="1"/>
</dbReference>
<dbReference type="Gene3D" id="3.20.20.210">
    <property type="match status" value="1"/>
</dbReference>
<proteinExistence type="predicted"/>
<dbReference type="AlphaFoldDB" id="A0A8H6DUZ9"/>
<dbReference type="PANTHER" id="PTHR43844:SF2">
    <property type="entry name" value="SYNTHASE, VITAMIN-B12 INDEPENDENT, PUTATIVE (AFU_ORTHOLOGUE AFUA_3G12060)-RELATED"/>
    <property type="match status" value="1"/>
</dbReference>
<dbReference type="Proteomes" id="UP000624244">
    <property type="component" value="Unassembled WGS sequence"/>
</dbReference>
<evidence type="ECO:0008006" key="3">
    <source>
        <dbReference type="Google" id="ProtNLM"/>
    </source>
</evidence>
<protein>
    <recommendedName>
        <fullName evidence="3">Cobalamin-independent methionine synthase MetE C-terminal/archaeal domain-containing protein</fullName>
    </recommendedName>
</protein>